<dbReference type="GO" id="GO:0005634">
    <property type="term" value="C:nucleus"/>
    <property type="evidence" value="ECO:0007669"/>
    <property type="project" value="UniProtKB-SubCell"/>
</dbReference>
<dbReference type="InterPro" id="IPR018957">
    <property type="entry name" value="Znf_C3HC4_RING-type"/>
</dbReference>
<dbReference type="PROSITE" id="PS51282">
    <property type="entry name" value="DWNN"/>
    <property type="match status" value="1"/>
</dbReference>
<dbReference type="Gene3D" id="3.30.40.10">
    <property type="entry name" value="Zinc/RING finger domain, C3HC4 (zinc finger)"/>
    <property type="match status" value="1"/>
</dbReference>
<feature type="region of interest" description="Disordered" evidence="7">
    <location>
        <begin position="78"/>
        <end position="97"/>
    </location>
</feature>
<dbReference type="GO" id="GO:0008270">
    <property type="term" value="F:zinc ion binding"/>
    <property type="evidence" value="ECO:0007669"/>
    <property type="project" value="UniProtKB-KW"/>
</dbReference>
<dbReference type="GO" id="GO:0061630">
    <property type="term" value="F:ubiquitin protein ligase activity"/>
    <property type="evidence" value="ECO:0007669"/>
    <property type="project" value="InterPro"/>
</dbReference>
<proteinExistence type="predicted"/>
<dbReference type="InterPro" id="IPR003613">
    <property type="entry name" value="Ubox_domain"/>
</dbReference>
<dbReference type="InterPro" id="IPR013083">
    <property type="entry name" value="Znf_RING/FYVE/PHD"/>
</dbReference>
<keyword evidence="2" id="KW-0479">Metal-binding</keyword>
<protein>
    <submittedName>
        <fullName evidence="12">E3 ubiquitin-protein ligase RBBP6</fullName>
    </submittedName>
</protein>
<dbReference type="SMART" id="SM00184">
    <property type="entry name" value="RING"/>
    <property type="match status" value="1"/>
</dbReference>
<dbReference type="PANTHER" id="PTHR15439">
    <property type="entry name" value="RETINOBLASTOMA-BINDING PROTEIN 6"/>
    <property type="match status" value="1"/>
</dbReference>
<dbReference type="GO" id="GO:0016567">
    <property type="term" value="P:protein ubiquitination"/>
    <property type="evidence" value="ECO:0007669"/>
    <property type="project" value="InterPro"/>
</dbReference>
<dbReference type="Proteomes" id="UP000492821">
    <property type="component" value="Unassembled WGS sequence"/>
</dbReference>
<dbReference type="SMART" id="SM01180">
    <property type="entry name" value="DWNN"/>
    <property type="match status" value="1"/>
</dbReference>
<keyword evidence="11" id="KW-1185">Reference proteome</keyword>
<keyword evidence="3 6" id="KW-0863">Zinc-finger</keyword>
<keyword evidence="4" id="KW-0862">Zinc</keyword>
<dbReference type="Pfam" id="PF00097">
    <property type="entry name" value="zf-C3HC4"/>
    <property type="match status" value="1"/>
</dbReference>
<dbReference type="Pfam" id="PF08783">
    <property type="entry name" value="DWNN"/>
    <property type="match status" value="1"/>
</dbReference>
<evidence type="ECO:0000256" key="6">
    <source>
        <dbReference type="PROSITE-ProRule" id="PRU00175"/>
    </source>
</evidence>
<accession>A0A7E4VFI0</accession>
<evidence type="ECO:0000256" key="4">
    <source>
        <dbReference type="ARBA" id="ARBA00022833"/>
    </source>
</evidence>
<feature type="domain" description="DWNN" evidence="9">
    <location>
        <begin position="4"/>
        <end position="74"/>
    </location>
</feature>
<evidence type="ECO:0000256" key="1">
    <source>
        <dbReference type="ARBA" id="ARBA00004123"/>
    </source>
</evidence>
<evidence type="ECO:0000259" key="8">
    <source>
        <dbReference type="PROSITE" id="PS50089"/>
    </source>
</evidence>
<feature type="compositionally biased region" description="Polar residues" evidence="7">
    <location>
        <begin position="353"/>
        <end position="362"/>
    </location>
</feature>
<dbReference type="PROSITE" id="PS50089">
    <property type="entry name" value="ZF_RING_2"/>
    <property type="match status" value="1"/>
</dbReference>
<comment type="subcellular location">
    <subcellularLocation>
        <location evidence="1">Nucleus</location>
    </subcellularLocation>
</comment>
<evidence type="ECO:0000313" key="12">
    <source>
        <dbReference type="WBParaSite" id="Pan_g20477.t1"/>
    </source>
</evidence>
<name>A0A7E4VFI0_PANRE</name>
<dbReference type="InterPro" id="IPR001841">
    <property type="entry name" value="Znf_RING"/>
</dbReference>
<dbReference type="InterPro" id="IPR033489">
    <property type="entry name" value="RBBP6"/>
</dbReference>
<keyword evidence="5" id="KW-0539">Nucleus</keyword>
<dbReference type="SUPFAM" id="SSF57850">
    <property type="entry name" value="RING/U-box"/>
    <property type="match status" value="1"/>
</dbReference>
<evidence type="ECO:0000256" key="3">
    <source>
        <dbReference type="ARBA" id="ARBA00022771"/>
    </source>
</evidence>
<sequence>MPSVHYKFRSSVESKVVSFDGPDVLVTELSNLICDAEDINTNWFQLKLLNVNNVEYGLDSRVPSNSIVIVQRVPAINGRKAPKSSNPEQFNPASTSTVSNTVHISSEDFAKMNEIERIQHAMFQSTHKYDPSMYSPKPKHSRIAPATFQCNRCNGMGHYTSSCPLRNVRRTTGIVTQHLVETTADDPERLLHCDGRWMVHKMVMKARETKMMHEERKRNIVVLSPVAKKARVKSESGEVPEELKCAICSSVFRDAVTLRCGDSFCAGCIEAQITKAARDGKLCRCPQCQEMIGIGDLAANKSLREAARGFAANNVETAASEEPKTPSPERMNEIMKLLEASNILNLPSPPTVPSKQQPKSPTTNPPPSLWPDVTPNSSPPSFKHLEVPITKHDKAAIDAAWSLVPVFDREVEITELLTKDPHEMPKLILRVHDKENCHQSRKRHRTMAR</sequence>
<dbReference type="GO" id="GO:0006511">
    <property type="term" value="P:ubiquitin-dependent protein catabolic process"/>
    <property type="evidence" value="ECO:0007669"/>
    <property type="project" value="TreeGrafter"/>
</dbReference>
<organism evidence="11 12">
    <name type="scientific">Panagrellus redivivus</name>
    <name type="common">Microworm</name>
    <dbReference type="NCBI Taxonomy" id="6233"/>
    <lineage>
        <taxon>Eukaryota</taxon>
        <taxon>Metazoa</taxon>
        <taxon>Ecdysozoa</taxon>
        <taxon>Nematoda</taxon>
        <taxon>Chromadorea</taxon>
        <taxon>Rhabditida</taxon>
        <taxon>Tylenchina</taxon>
        <taxon>Panagrolaimomorpha</taxon>
        <taxon>Panagrolaimoidea</taxon>
        <taxon>Panagrolaimidae</taxon>
        <taxon>Panagrellus</taxon>
    </lineage>
</organism>
<evidence type="ECO:0000256" key="2">
    <source>
        <dbReference type="ARBA" id="ARBA00022723"/>
    </source>
</evidence>
<dbReference type="Gene3D" id="3.10.20.90">
    <property type="entry name" value="Phosphatidylinositol 3-kinase Catalytic Subunit, Chain A, domain 1"/>
    <property type="match status" value="1"/>
</dbReference>
<evidence type="ECO:0000256" key="7">
    <source>
        <dbReference type="SAM" id="MobiDB-lite"/>
    </source>
</evidence>
<dbReference type="WBParaSite" id="Pan_g20477.t1">
    <property type="protein sequence ID" value="Pan_g20477.t1"/>
    <property type="gene ID" value="Pan_g20477"/>
</dbReference>
<dbReference type="InterPro" id="IPR014891">
    <property type="entry name" value="DWNN_domain"/>
</dbReference>
<feature type="domain" description="U-box" evidence="10">
    <location>
        <begin position="238"/>
        <end position="317"/>
    </location>
</feature>
<dbReference type="AlphaFoldDB" id="A0A7E4VFI0"/>
<evidence type="ECO:0000259" key="9">
    <source>
        <dbReference type="PROSITE" id="PS51282"/>
    </source>
</evidence>
<feature type="domain" description="RING-type" evidence="8">
    <location>
        <begin position="245"/>
        <end position="289"/>
    </location>
</feature>
<reference evidence="11" key="1">
    <citation type="journal article" date="2013" name="Genetics">
        <title>The draft genome and transcriptome of Panagrellus redivivus are shaped by the harsh demands of a free-living lifestyle.</title>
        <authorList>
            <person name="Srinivasan J."/>
            <person name="Dillman A.R."/>
            <person name="Macchietto M.G."/>
            <person name="Heikkinen L."/>
            <person name="Lakso M."/>
            <person name="Fracchia K.M."/>
            <person name="Antoshechkin I."/>
            <person name="Mortazavi A."/>
            <person name="Wong G."/>
            <person name="Sternberg P.W."/>
        </authorList>
    </citation>
    <scope>NUCLEOTIDE SEQUENCE [LARGE SCALE GENOMIC DNA]</scope>
    <source>
        <strain evidence="11">MT8872</strain>
    </source>
</reference>
<dbReference type="GO" id="GO:0006397">
    <property type="term" value="P:mRNA processing"/>
    <property type="evidence" value="ECO:0007669"/>
    <property type="project" value="InterPro"/>
</dbReference>
<evidence type="ECO:0000259" key="10">
    <source>
        <dbReference type="PROSITE" id="PS51698"/>
    </source>
</evidence>
<feature type="region of interest" description="Disordered" evidence="7">
    <location>
        <begin position="345"/>
        <end position="384"/>
    </location>
</feature>
<feature type="compositionally biased region" description="Polar residues" evidence="7">
    <location>
        <begin position="83"/>
        <end position="97"/>
    </location>
</feature>
<evidence type="ECO:0000313" key="11">
    <source>
        <dbReference type="Proteomes" id="UP000492821"/>
    </source>
</evidence>
<dbReference type="PANTHER" id="PTHR15439:SF0">
    <property type="entry name" value="CELL DIVISION CYCLE AND APOPTOSIS REGULATOR PROTEIN 1-RELATED"/>
    <property type="match status" value="1"/>
</dbReference>
<evidence type="ECO:0000256" key="5">
    <source>
        <dbReference type="ARBA" id="ARBA00023242"/>
    </source>
</evidence>
<reference evidence="12" key="2">
    <citation type="submission" date="2020-10" db="UniProtKB">
        <authorList>
            <consortium name="WormBaseParasite"/>
        </authorList>
    </citation>
    <scope>IDENTIFICATION</scope>
</reference>
<dbReference type="PROSITE" id="PS51698">
    <property type="entry name" value="U_BOX"/>
    <property type="match status" value="1"/>
</dbReference>